<dbReference type="GeneID" id="89508879"/>
<dbReference type="STRING" id="1121131.SAMN02745229_03684"/>
<evidence type="ECO:0000313" key="1">
    <source>
        <dbReference type="EMBL" id="SHI82020.1"/>
    </source>
</evidence>
<dbReference type="Pfam" id="PF06935">
    <property type="entry name" value="DUF1284"/>
    <property type="match status" value="1"/>
</dbReference>
<dbReference type="RefSeq" id="WP_073389936.1">
    <property type="nucleotide sequence ID" value="NZ_FQXK01000042.1"/>
</dbReference>
<organism evidence="1 2">
    <name type="scientific">Butyrivibrio fibrisolvens DSM 3071</name>
    <dbReference type="NCBI Taxonomy" id="1121131"/>
    <lineage>
        <taxon>Bacteria</taxon>
        <taxon>Bacillati</taxon>
        <taxon>Bacillota</taxon>
        <taxon>Clostridia</taxon>
        <taxon>Lachnospirales</taxon>
        <taxon>Lachnospiraceae</taxon>
        <taxon>Butyrivibrio</taxon>
    </lineage>
</organism>
<proteinExistence type="predicted"/>
<reference evidence="2" key="1">
    <citation type="submission" date="2016-11" db="EMBL/GenBank/DDBJ databases">
        <authorList>
            <person name="Varghese N."/>
            <person name="Submissions S."/>
        </authorList>
    </citation>
    <scope>NUCLEOTIDE SEQUENCE [LARGE SCALE GENOMIC DNA]</scope>
    <source>
        <strain evidence="2">DSM 3071</strain>
    </source>
</reference>
<gene>
    <name evidence="1" type="ORF">SAMN02745229_03684</name>
</gene>
<evidence type="ECO:0008006" key="3">
    <source>
        <dbReference type="Google" id="ProtNLM"/>
    </source>
</evidence>
<dbReference type="AlphaFoldDB" id="A0A1M6E9J4"/>
<dbReference type="EMBL" id="FQXK01000042">
    <property type="protein sequence ID" value="SHI82020.1"/>
    <property type="molecule type" value="Genomic_DNA"/>
</dbReference>
<dbReference type="OrthoDB" id="121064at2"/>
<accession>A0A1M6E9J4</accession>
<keyword evidence="2" id="KW-1185">Reference proteome</keyword>
<evidence type="ECO:0000313" key="2">
    <source>
        <dbReference type="Proteomes" id="UP000184278"/>
    </source>
</evidence>
<dbReference type="Proteomes" id="UP000184278">
    <property type="component" value="Unassembled WGS sequence"/>
</dbReference>
<sequence length="131" mass="15145">MSKCLRPHHGMCFQFYEGKGYSADFTDHMGMVIREFEENPSQKIVLQVETDIVCKNCPNNESGVCNSKDKVERYDRSVLDACRLSEGTEISYEDFLKKVRELIIATGKREDICGDCSWDYICRNKNVTRNL</sequence>
<protein>
    <recommendedName>
        <fullName evidence="3">DUF1284 domain-containing protein</fullName>
    </recommendedName>
</protein>
<name>A0A1M6E9J4_BUTFI</name>
<dbReference type="InterPro" id="IPR009702">
    <property type="entry name" value="DUF1284"/>
</dbReference>